<name>A0ABM1ND41_NICVS</name>
<comment type="similarity">
    <text evidence="1">Belongs to the mTERF family.</text>
</comment>
<dbReference type="Proteomes" id="UP000695000">
    <property type="component" value="Unplaced"/>
</dbReference>
<reference evidence="4" key="1">
    <citation type="submission" date="2025-08" db="UniProtKB">
        <authorList>
            <consortium name="RefSeq"/>
        </authorList>
    </citation>
    <scope>IDENTIFICATION</scope>
    <source>
        <tissue evidence="4">Whole Larva</tissue>
    </source>
</reference>
<dbReference type="Pfam" id="PF02536">
    <property type="entry name" value="mTERF"/>
    <property type="match status" value="1"/>
</dbReference>
<evidence type="ECO:0000256" key="2">
    <source>
        <dbReference type="ARBA" id="ARBA00022946"/>
    </source>
</evidence>
<dbReference type="InterPro" id="IPR038538">
    <property type="entry name" value="MTERF_sf"/>
</dbReference>
<evidence type="ECO:0000313" key="4">
    <source>
        <dbReference type="RefSeq" id="XP_017784741.1"/>
    </source>
</evidence>
<dbReference type="SMART" id="SM00733">
    <property type="entry name" value="Mterf"/>
    <property type="match status" value="6"/>
</dbReference>
<organism evidence="3 4">
    <name type="scientific">Nicrophorus vespilloides</name>
    <name type="common">Boreal carrion beetle</name>
    <dbReference type="NCBI Taxonomy" id="110193"/>
    <lineage>
        <taxon>Eukaryota</taxon>
        <taxon>Metazoa</taxon>
        <taxon>Ecdysozoa</taxon>
        <taxon>Arthropoda</taxon>
        <taxon>Hexapoda</taxon>
        <taxon>Insecta</taxon>
        <taxon>Pterygota</taxon>
        <taxon>Neoptera</taxon>
        <taxon>Endopterygota</taxon>
        <taxon>Coleoptera</taxon>
        <taxon>Polyphaga</taxon>
        <taxon>Staphyliniformia</taxon>
        <taxon>Silphidae</taxon>
        <taxon>Nicrophorinae</taxon>
        <taxon>Nicrophorus</taxon>
    </lineage>
</organism>
<dbReference type="PANTHER" id="PTHR13068">
    <property type="entry name" value="CGI-12 PROTEIN-RELATED"/>
    <property type="match status" value="1"/>
</dbReference>
<accession>A0ABM1ND41</accession>
<sequence length="343" mass="40033">MLRRELSSLCQNRPLGLTNLIQRFSDLIVQKQDDLIPFNGIAKIPHEQSSVLDKCDEDISHVAPYLKPTFNFAAYVNKSVTLQELLKVGVDLHRLEKKVTVPQYILGLDFEKDVKNHIIFLHELGLEIDIVGRLITKNPYIFQQSLENMQVRINYLSSKKFTNDMIIRIIGHNPYWLMFSTKDIDNRLGFFQNEFALTGNDIRQLAVQQPKLITYSFKHIKRNAFVLKEEMGFTDDERKEILLKKPNIFMKAQQNMLETFEYLHRDMQISTETISKIPEVLNCRPFRLKQRHMFVKKLGLDQFNPKEPGYISIGTLVSGNDLVFCDQVCKCPIEDYNIFLKSL</sequence>
<dbReference type="InterPro" id="IPR003690">
    <property type="entry name" value="MTERF"/>
</dbReference>
<gene>
    <name evidence="4" type="primary">LOC108568275</name>
</gene>
<keyword evidence="3" id="KW-1185">Reference proteome</keyword>
<proteinExistence type="inferred from homology"/>
<dbReference type="PANTHER" id="PTHR13068:SF112">
    <property type="entry name" value="TRANSCRIPTION TERMINATION FACTOR 3, MITOCHONDRIAL"/>
    <property type="match status" value="1"/>
</dbReference>
<evidence type="ECO:0000256" key="1">
    <source>
        <dbReference type="ARBA" id="ARBA00007692"/>
    </source>
</evidence>
<dbReference type="RefSeq" id="XP_017784741.1">
    <property type="nucleotide sequence ID" value="XM_017929252.1"/>
</dbReference>
<dbReference type="GeneID" id="108568275"/>
<keyword evidence="2" id="KW-0809">Transit peptide</keyword>
<evidence type="ECO:0000313" key="3">
    <source>
        <dbReference type="Proteomes" id="UP000695000"/>
    </source>
</evidence>
<protein>
    <submittedName>
        <fullName evidence="4">Transcription termination factor 3, mitochondrial</fullName>
    </submittedName>
</protein>
<dbReference type="Gene3D" id="1.25.70.10">
    <property type="entry name" value="Transcription termination factor 3, mitochondrial"/>
    <property type="match status" value="1"/>
</dbReference>